<dbReference type="Proteomes" id="UP001186974">
    <property type="component" value="Unassembled WGS sequence"/>
</dbReference>
<evidence type="ECO:0000313" key="2">
    <source>
        <dbReference type="Proteomes" id="UP001186974"/>
    </source>
</evidence>
<organism evidence="1 2">
    <name type="scientific">Coniosporium uncinatum</name>
    <dbReference type="NCBI Taxonomy" id="93489"/>
    <lineage>
        <taxon>Eukaryota</taxon>
        <taxon>Fungi</taxon>
        <taxon>Dikarya</taxon>
        <taxon>Ascomycota</taxon>
        <taxon>Pezizomycotina</taxon>
        <taxon>Dothideomycetes</taxon>
        <taxon>Dothideomycetes incertae sedis</taxon>
        <taxon>Coniosporium</taxon>
    </lineage>
</organism>
<proteinExistence type="predicted"/>
<sequence>MVRGRLAKLSFFVAAVLVFFFVWESSLGTFEDATSNAPDGGRKWGKPRPKGQEELRYEGPASPRPTWNLMAGGRKEGEVLEQEGKAVLVEEQPPQQQQPQQQQAPMPTATESMAAASTKTVAAQPTNLREYMVNILKWQRPTGVRGHLPAYEEFAGKYYDPNRWEGFQHEVGYYLKNGIKRFFGNHWANYAPYLPYPAYNTKQWKREWRGEHYSCVGPSGKLLDQSWEDLVFAYEDLPPEFPEPLMGSYEAIGLDKRICIDRNARYSQFGLNQIDWAVAKWAKFPGLKDWENVDWGGLQDECMLKNQERFAYHARKPSEIKPGTSLPSKAQFFTLQEVAKSKEKREHVEQKFASRTAVLIRTWEGYRYAQNDMYTIRAMITELSLRSGGEYQVFLFVNVKDRSKKIFDDPEVYESVLRKAVPQELRSIAILWNEDIMKAWYADVGDWQVYWNQFMCVQWFSKTHPEFDFVWNWEMDVRYTGNHFHFLSKLSDFARRQPRKYQWERNSRFYIPSAPGHGDWESFFRNTNALIGAAAHNKQIPTPIWGAAPYAASQTPLGPPPPLTQDQDNFAWGIDSDADLITLLPMWDPRKTEWVYRNKIWNFVPGHHPIFDDSAHGPTDKSFDHAFFRQLDRRVVINTVVRLSKPLLHAMHTENRAGRTMQAEMWPATVALHHGFKAVYAPHPVFSGRKWDPVYADAVFNAAAADLGKLSDGDPQSPFTQIPGRWGQEADSVYNPDRENNFKALSWYYFGRFGRVLWRRWMGWPTSSVDEGYMVEDSGGGILDDGMGMVGTSEWESGGGNGGLGWAFGGGSRGPMCLPGMLVHPIKRRDHAREGE</sequence>
<comment type="caution">
    <text evidence="1">The sequence shown here is derived from an EMBL/GenBank/DDBJ whole genome shotgun (WGS) entry which is preliminary data.</text>
</comment>
<gene>
    <name evidence="1" type="ORF">LTS18_012727</name>
</gene>
<dbReference type="EMBL" id="JAWDJW010000385">
    <property type="protein sequence ID" value="KAK3080831.1"/>
    <property type="molecule type" value="Genomic_DNA"/>
</dbReference>
<keyword evidence="2" id="KW-1185">Reference proteome</keyword>
<protein>
    <submittedName>
        <fullName evidence="1">Uncharacterized protein</fullName>
    </submittedName>
</protein>
<accession>A0ACC3DVW7</accession>
<evidence type="ECO:0000313" key="1">
    <source>
        <dbReference type="EMBL" id="KAK3080831.1"/>
    </source>
</evidence>
<name>A0ACC3DVW7_9PEZI</name>
<reference evidence="1" key="1">
    <citation type="submission" date="2024-09" db="EMBL/GenBank/DDBJ databases">
        <title>Black Yeasts Isolated from many extreme environments.</title>
        <authorList>
            <person name="Coleine C."/>
            <person name="Stajich J.E."/>
            <person name="Selbmann L."/>
        </authorList>
    </citation>
    <scope>NUCLEOTIDE SEQUENCE</scope>
    <source>
        <strain evidence="1">CCFEE 5737</strain>
    </source>
</reference>